<protein>
    <submittedName>
        <fullName evidence="3">Uncharacterized protein LOC108808707</fullName>
    </submittedName>
</protein>
<sequence length="246" mass="29178">MDLGIPIHTTVEGAIQMYRARRHRVNTLRMIEREILEVRSRGLSDEEDIYLWKRDNGDYKEDFRTSQTWNLIRDRSPKVLWAKGIWLSEATPKFAFITWLAMHNRLATGDRILLWNSQAVSTCWLCKTTMETRDHIFFDCSYSKEVWYGVVKNMAGSRRVHQWTDAVQVVIKGLQNRDLSILFRYCFQAVIYALWHERNVRSVGDPSVPVSCLVNRLDKQIRNRITTLRRKGKKYEKTMEVWFGRS</sequence>
<dbReference type="GeneID" id="108808707"/>
<dbReference type="OrthoDB" id="1104042at2759"/>
<feature type="domain" description="Reverse transcriptase zinc-binding" evidence="1">
    <location>
        <begin position="63"/>
        <end position="147"/>
    </location>
</feature>
<dbReference type="PANTHER" id="PTHR33116:SF84">
    <property type="entry name" value="RNA-DIRECTED DNA POLYMERASE"/>
    <property type="match status" value="1"/>
</dbReference>
<reference evidence="2" key="1">
    <citation type="journal article" date="2019" name="Database">
        <title>The radish genome database (RadishGD): an integrated information resource for radish genomics.</title>
        <authorList>
            <person name="Yu H.J."/>
            <person name="Baek S."/>
            <person name="Lee Y.J."/>
            <person name="Cho A."/>
            <person name="Mun J.H."/>
        </authorList>
    </citation>
    <scope>NUCLEOTIDE SEQUENCE [LARGE SCALE GENOMIC DNA]</scope>
    <source>
        <strain evidence="2">cv. WK10039</strain>
    </source>
</reference>
<dbReference type="Proteomes" id="UP000504610">
    <property type="component" value="Chromosome 6"/>
</dbReference>
<dbReference type="KEGG" id="rsz:108808707"/>
<name>A0A6J0JNC2_RAPSA</name>
<reference evidence="3" key="2">
    <citation type="submission" date="2025-08" db="UniProtKB">
        <authorList>
            <consortium name="RefSeq"/>
        </authorList>
    </citation>
    <scope>IDENTIFICATION</scope>
    <source>
        <tissue evidence="3">Leaf</tissue>
    </source>
</reference>
<dbReference type="PANTHER" id="PTHR33116">
    <property type="entry name" value="REVERSE TRANSCRIPTASE ZINC-BINDING DOMAIN-CONTAINING PROTEIN-RELATED-RELATED"/>
    <property type="match status" value="1"/>
</dbReference>
<evidence type="ECO:0000313" key="3">
    <source>
        <dbReference type="RefSeq" id="XP_018436319.1"/>
    </source>
</evidence>
<proteinExistence type="predicted"/>
<dbReference type="InterPro" id="IPR026960">
    <property type="entry name" value="RVT-Znf"/>
</dbReference>
<accession>A0A6J0JNC2</accession>
<dbReference type="AlphaFoldDB" id="A0A6J0JNC2"/>
<evidence type="ECO:0000313" key="2">
    <source>
        <dbReference type="Proteomes" id="UP000504610"/>
    </source>
</evidence>
<dbReference type="Pfam" id="PF13966">
    <property type="entry name" value="zf-RVT"/>
    <property type="match status" value="1"/>
</dbReference>
<gene>
    <name evidence="3" type="primary">LOC108808707</name>
</gene>
<evidence type="ECO:0000259" key="1">
    <source>
        <dbReference type="Pfam" id="PF13966"/>
    </source>
</evidence>
<organism evidence="2 3">
    <name type="scientific">Raphanus sativus</name>
    <name type="common">Radish</name>
    <name type="synonym">Raphanus raphanistrum var. sativus</name>
    <dbReference type="NCBI Taxonomy" id="3726"/>
    <lineage>
        <taxon>Eukaryota</taxon>
        <taxon>Viridiplantae</taxon>
        <taxon>Streptophyta</taxon>
        <taxon>Embryophyta</taxon>
        <taxon>Tracheophyta</taxon>
        <taxon>Spermatophyta</taxon>
        <taxon>Magnoliopsida</taxon>
        <taxon>eudicotyledons</taxon>
        <taxon>Gunneridae</taxon>
        <taxon>Pentapetalae</taxon>
        <taxon>rosids</taxon>
        <taxon>malvids</taxon>
        <taxon>Brassicales</taxon>
        <taxon>Brassicaceae</taxon>
        <taxon>Brassiceae</taxon>
        <taxon>Raphanus</taxon>
    </lineage>
</organism>
<dbReference type="RefSeq" id="XP_018436319.1">
    <property type="nucleotide sequence ID" value="XM_018580817.1"/>
</dbReference>
<keyword evidence="2" id="KW-1185">Reference proteome</keyword>